<reference evidence="1 2" key="1">
    <citation type="submission" date="2017-08" db="EMBL/GenBank/DDBJ databases">
        <title>Infants hospitalized years apart are colonized by the same room-sourced microbial strains.</title>
        <authorList>
            <person name="Brooks B."/>
            <person name="Olm M.R."/>
            <person name="Firek B.A."/>
            <person name="Baker R."/>
            <person name="Thomas B.C."/>
            <person name="Morowitz M.J."/>
            <person name="Banfield J.F."/>
        </authorList>
    </citation>
    <scope>NUCLEOTIDE SEQUENCE [LARGE SCALE GENOMIC DNA]</scope>
    <source>
        <strain evidence="1">S2_018_000_R2_104</strain>
    </source>
</reference>
<evidence type="ECO:0000313" key="1">
    <source>
        <dbReference type="EMBL" id="PZO82635.1"/>
    </source>
</evidence>
<gene>
    <name evidence="1" type="ORF">DI626_09970</name>
</gene>
<sequence length="69" mass="7761">MSNKPTHVVYHVKSYQSNGETKDIWTRSGAAWIHEDGDGFNQQLDMVPLDGRIVTRRAKEKDATSDEAA</sequence>
<evidence type="ECO:0000313" key="2">
    <source>
        <dbReference type="Proteomes" id="UP000249557"/>
    </source>
</evidence>
<comment type="caution">
    <text evidence="1">The sequence shown here is derived from an EMBL/GenBank/DDBJ whole genome shotgun (WGS) entry which is preliminary data.</text>
</comment>
<dbReference type="EMBL" id="QFNK01000254">
    <property type="protein sequence ID" value="PZO82635.1"/>
    <property type="molecule type" value="Genomic_DNA"/>
</dbReference>
<accession>A0A2W5BHV5</accession>
<dbReference type="AlphaFoldDB" id="A0A2W5BHV5"/>
<proteinExistence type="predicted"/>
<name>A0A2W5BHV5_9BACT</name>
<protein>
    <submittedName>
        <fullName evidence="1">Uncharacterized protein</fullName>
    </submittedName>
</protein>
<organism evidence="1 2">
    <name type="scientific">Micavibrio aeruginosavorus</name>
    <dbReference type="NCBI Taxonomy" id="349221"/>
    <lineage>
        <taxon>Bacteria</taxon>
        <taxon>Pseudomonadati</taxon>
        <taxon>Bdellovibrionota</taxon>
        <taxon>Bdellovibrionia</taxon>
        <taxon>Bdellovibrionales</taxon>
        <taxon>Pseudobdellovibrionaceae</taxon>
        <taxon>Micavibrio</taxon>
    </lineage>
</organism>
<dbReference type="Proteomes" id="UP000249557">
    <property type="component" value="Unassembled WGS sequence"/>
</dbReference>